<keyword evidence="5" id="KW-0479">Metal-binding</keyword>
<dbReference type="InterPro" id="IPR037171">
    <property type="entry name" value="NagB/RpiA_transferase-like"/>
</dbReference>
<dbReference type="GO" id="GO:0046872">
    <property type="term" value="F:metal ion binding"/>
    <property type="evidence" value="ECO:0007669"/>
    <property type="project" value="UniProtKB-KW"/>
</dbReference>
<dbReference type="EC" id="6.3.3.2" evidence="5"/>
<evidence type="ECO:0000256" key="3">
    <source>
        <dbReference type="ARBA" id="ARBA00022840"/>
    </source>
</evidence>
<evidence type="ECO:0000256" key="1">
    <source>
        <dbReference type="ARBA" id="ARBA00010638"/>
    </source>
</evidence>
<dbReference type="InterPro" id="IPR002698">
    <property type="entry name" value="FTHF_cligase"/>
</dbReference>
<feature type="binding site" evidence="4">
    <location>
        <position position="47"/>
    </location>
    <ligand>
        <name>substrate</name>
    </ligand>
</feature>
<dbReference type="GO" id="GO:0009396">
    <property type="term" value="P:folic acid-containing compound biosynthetic process"/>
    <property type="evidence" value="ECO:0007669"/>
    <property type="project" value="TreeGrafter"/>
</dbReference>
<evidence type="ECO:0000256" key="4">
    <source>
        <dbReference type="PIRSR" id="PIRSR006806-1"/>
    </source>
</evidence>
<dbReference type="STRING" id="1122949.GCA_000378725_00786"/>
<dbReference type="PANTHER" id="PTHR23407:SF1">
    <property type="entry name" value="5-FORMYLTETRAHYDROFOLATE CYCLO-LIGASE"/>
    <property type="match status" value="1"/>
</dbReference>
<dbReference type="AlphaFoldDB" id="A0A379C4C0"/>
<feature type="binding site" evidence="4">
    <location>
        <position position="52"/>
    </location>
    <ligand>
        <name>substrate</name>
    </ligand>
</feature>
<dbReference type="PIRSF" id="PIRSF006806">
    <property type="entry name" value="FTHF_cligase"/>
    <property type="match status" value="1"/>
</dbReference>
<protein>
    <recommendedName>
        <fullName evidence="5">5-formyltetrahydrofolate cyclo-ligase</fullName>
        <ecNumber evidence="5">6.3.3.2</ecNumber>
    </recommendedName>
</protein>
<dbReference type="RefSeq" id="WP_004823882.1">
    <property type="nucleotide sequence ID" value="NZ_CAMUOS010000007.1"/>
</dbReference>
<keyword evidence="2 4" id="KW-0547">Nucleotide-binding</keyword>
<name>A0A379C4C0_9FIRM</name>
<comment type="catalytic activity">
    <reaction evidence="5">
        <text>(6S)-5-formyl-5,6,7,8-tetrahydrofolate + ATP = (6R)-5,10-methenyltetrahydrofolate + ADP + phosphate</text>
        <dbReference type="Rhea" id="RHEA:10488"/>
        <dbReference type="ChEBI" id="CHEBI:30616"/>
        <dbReference type="ChEBI" id="CHEBI:43474"/>
        <dbReference type="ChEBI" id="CHEBI:57455"/>
        <dbReference type="ChEBI" id="CHEBI:57457"/>
        <dbReference type="ChEBI" id="CHEBI:456216"/>
        <dbReference type="EC" id="6.3.3.2"/>
    </reaction>
</comment>
<dbReference type="Pfam" id="PF01812">
    <property type="entry name" value="5-FTHF_cyc-lig"/>
    <property type="match status" value="1"/>
</dbReference>
<gene>
    <name evidence="6" type="primary">yqgN</name>
    <name evidence="6" type="ORF">NCTC13149_00217</name>
</gene>
<keyword evidence="6" id="KW-0436">Ligase</keyword>
<evidence type="ECO:0000256" key="2">
    <source>
        <dbReference type="ARBA" id="ARBA00022741"/>
    </source>
</evidence>
<accession>A0A379C4C0</accession>
<dbReference type="NCBIfam" id="TIGR02727">
    <property type="entry name" value="MTHFS_bact"/>
    <property type="match status" value="1"/>
</dbReference>
<organism evidence="6 7">
    <name type="scientific">Peptoniphilus lacrimalis</name>
    <dbReference type="NCBI Taxonomy" id="33031"/>
    <lineage>
        <taxon>Bacteria</taxon>
        <taxon>Bacillati</taxon>
        <taxon>Bacillota</taxon>
        <taxon>Tissierellia</taxon>
        <taxon>Tissierellales</taxon>
        <taxon>Peptoniphilaceae</taxon>
        <taxon>Peptoniphilus</taxon>
    </lineage>
</organism>
<reference evidence="6 7" key="1">
    <citation type="submission" date="2018-06" db="EMBL/GenBank/DDBJ databases">
        <authorList>
            <consortium name="Pathogen Informatics"/>
            <person name="Doyle S."/>
        </authorList>
    </citation>
    <scope>NUCLEOTIDE SEQUENCE [LARGE SCALE GENOMIC DNA]</scope>
    <source>
        <strain evidence="6 7">NCTC13149</strain>
    </source>
</reference>
<keyword evidence="5" id="KW-0460">Magnesium</keyword>
<proteinExistence type="inferred from homology"/>
<dbReference type="GO" id="GO:0035999">
    <property type="term" value="P:tetrahydrofolate interconversion"/>
    <property type="evidence" value="ECO:0007669"/>
    <property type="project" value="TreeGrafter"/>
</dbReference>
<evidence type="ECO:0000313" key="6">
    <source>
        <dbReference type="EMBL" id="SUB56446.1"/>
    </source>
</evidence>
<sequence length="178" mass="20965">MNKKELRKEFKNIRDNIKKRDLLSHQIGENLFESDLYKNARSIFTFISFRSEVETFEIIKRALEDKKIVTVPKVQGKDMKVIKIYSLDNLKRSPLGILEPENDDEFYNVDITLTPGLAFSKDGYRLGYGGGYYDRFFAKYRTKKVGLAFYDQLTDKIPKEEFDQKLDYLVTEKGIIEY</sequence>
<dbReference type="GO" id="GO:0030272">
    <property type="term" value="F:5-formyltetrahydrofolate cyclo-ligase activity"/>
    <property type="evidence" value="ECO:0007669"/>
    <property type="project" value="UniProtKB-EC"/>
</dbReference>
<dbReference type="SUPFAM" id="SSF100950">
    <property type="entry name" value="NagB/RpiA/CoA transferase-like"/>
    <property type="match status" value="1"/>
</dbReference>
<dbReference type="Gene3D" id="3.40.50.10420">
    <property type="entry name" value="NagB/RpiA/CoA transferase-like"/>
    <property type="match status" value="1"/>
</dbReference>
<feature type="binding site" evidence="4">
    <location>
        <begin position="125"/>
        <end position="133"/>
    </location>
    <ligand>
        <name>ATP</name>
        <dbReference type="ChEBI" id="CHEBI:30616"/>
    </ligand>
</feature>
<comment type="similarity">
    <text evidence="1 5">Belongs to the 5-formyltetrahydrofolate cyclo-ligase family.</text>
</comment>
<comment type="cofactor">
    <cofactor evidence="5">
        <name>Mg(2+)</name>
        <dbReference type="ChEBI" id="CHEBI:18420"/>
    </cofactor>
</comment>
<dbReference type="GO" id="GO:0005524">
    <property type="term" value="F:ATP binding"/>
    <property type="evidence" value="ECO:0007669"/>
    <property type="project" value="UniProtKB-KW"/>
</dbReference>
<dbReference type="OrthoDB" id="9801938at2"/>
<dbReference type="Proteomes" id="UP000255517">
    <property type="component" value="Unassembled WGS sequence"/>
</dbReference>
<evidence type="ECO:0000313" key="7">
    <source>
        <dbReference type="Proteomes" id="UP000255517"/>
    </source>
</evidence>
<feature type="binding site" evidence="4">
    <location>
        <begin position="3"/>
        <end position="7"/>
    </location>
    <ligand>
        <name>ATP</name>
        <dbReference type="ChEBI" id="CHEBI:30616"/>
    </ligand>
</feature>
<dbReference type="InterPro" id="IPR024185">
    <property type="entry name" value="FTHF_cligase-like_sf"/>
</dbReference>
<keyword evidence="3 4" id="KW-0067">ATP-binding</keyword>
<dbReference type="EMBL" id="UGSZ01000001">
    <property type="protein sequence ID" value="SUB56446.1"/>
    <property type="molecule type" value="Genomic_DNA"/>
</dbReference>
<evidence type="ECO:0000256" key="5">
    <source>
        <dbReference type="RuleBase" id="RU361279"/>
    </source>
</evidence>
<dbReference type="PANTHER" id="PTHR23407">
    <property type="entry name" value="ATPASE INHIBITOR/5-FORMYLTETRAHYDROFOLATE CYCLO-LIGASE"/>
    <property type="match status" value="1"/>
</dbReference>